<protein>
    <recommendedName>
        <fullName evidence="7">Fucosyltransferase</fullName>
        <ecNumber evidence="7">2.4.1.-</ecNumber>
    </recommendedName>
</protein>
<name>A0A1J3EZP3_NOCCA</name>
<feature type="transmembrane region" description="Helical" evidence="7">
    <location>
        <begin position="128"/>
        <end position="151"/>
    </location>
</feature>
<comment type="subcellular location">
    <subcellularLocation>
        <location evidence="7">Golgi apparatus</location>
        <location evidence="7">Golgi stack membrane</location>
        <topology evidence="7">Single-pass type II membrane protein</topology>
    </subcellularLocation>
</comment>
<evidence type="ECO:0000256" key="1">
    <source>
        <dbReference type="ARBA" id="ARBA00010481"/>
    </source>
</evidence>
<dbReference type="GO" id="GO:0008107">
    <property type="term" value="F:galactoside 2-alpha-L-fucosyltransferase activity"/>
    <property type="evidence" value="ECO:0007669"/>
    <property type="project" value="InterPro"/>
</dbReference>
<dbReference type="GO" id="GO:0009969">
    <property type="term" value="P:xyloglucan biosynthetic process"/>
    <property type="evidence" value="ECO:0007669"/>
    <property type="project" value="TreeGrafter"/>
</dbReference>
<comment type="similarity">
    <text evidence="1 7">Belongs to the glycosyltransferase 37 family.</text>
</comment>
<reference evidence="9" key="1">
    <citation type="submission" date="2016-07" db="EMBL/GenBank/DDBJ databases">
        <title>De novo transcriptome assembly of four accessions of the metal hyperaccumulator plant Noccaea caerulescens.</title>
        <authorList>
            <person name="Blande D."/>
            <person name="Halimaa P."/>
            <person name="Tervahauta A.I."/>
            <person name="Aarts M.G."/>
            <person name="Karenlampi S.O."/>
        </authorList>
    </citation>
    <scope>NUCLEOTIDE SEQUENCE</scope>
</reference>
<comment type="function">
    <text evidence="7">May be involved in cell wall biosynthesis.</text>
</comment>
<evidence type="ECO:0000256" key="3">
    <source>
        <dbReference type="ARBA" id="ARBA00022679"/>
    </source>
</evidence>
<dbReference type="InterPro" id="IPR004938">
    <property type="entry name" value="XG_FTase"/>
</dbReference>
<keyword evidence="4 7" id="KW-0333">Golgi apparatus</keyword>
<evidence type="ECO:0000256" key="5">
    <source>
        <dbReference type="ARBA" id="ARBA00023180"/>
    </source>
</evidence>
<evidence type="ECO:0000313" key="9">
    <source>
        <dbReference type="EMBL" id="JAU37079.1"/>
    </source>
</evidence>
<sequence>MKLMITIVTCLLVWSVMLLSFFNHQLLDAKTNDKSHSSFWSCYSRMLISICLQQVQRNPEKPYRYQSSLYRKPSPYKPSQYLISKLRSYEILLKRCGPGTYAYKKATEKLGHGYDENYANKSVGDCRYIVWVAVYRLGNIILTLASLFLYAL</sequence>
<evidence type="ECO:0000256" key="6">
    <source>
        <dbReference type="ARBA" id="ARBA00023316"/>
    </source>
</evidence>
<accession>A0A1J3EZP3</accession>
<proteinExistence type="inferred from homology"/>
<organism evidence="9">
    <name type="scientific">Noccaea caerulescens</name>
    <name type="common">Alpine penny-cress</name>
    <name type="synonym">Thlaspi caerulescens</name>
    <dbReference type="NCBI Taxonomy" id="107243"/>
    <lineage>
        <taxon>Eukaryota</taxon>
        <taxon>Viridiplantae</taxon>
        <taxon>Streptophyta</taxon>
        <taxon>Embryophyta</taxon>
        <taxon>Tracheophyta</taxon>
        <taxon>Spermatophyta</taxon>
        <taxon>Magnoliopsida</taxon>
        <taxon>eudicotyledons</taxon>
        <taxon>Gunneridae</taxon>
        <taxon>Pentapetalae</taxon>
        <taxon>rosids</taxon>
        <taxon>malvids</taxon>
        <taxon>Brassicales</taxon>
        <taxon>Brassicaceae</taxon>
        <taxon>Coluteocarpeae</taxon>
        <taxon>Noccaea</taxon>
    </lineage>
</organism>
<keyword evidence="8" id="KW-0732">Signal</keyword>
<keyword evidence="7" id="KW-1133">Transmembrane helix</keyword>
<evidence type="ECO:0000256" key="4">
    <source>
        <dbReference type="ARBA" id="ARBA00023034"/>
    </source>
</evidence>
<keyword evidence="3 7" id="KW-0808">Transferase</keyword>
<evidence type="ECO:0000256" key="2">
    <source>
        <dbReference type="ARBA" id="ARBA00022676"/>
    </source>
</evidence>
<evidence type="ECO:0000256" key="8">
    <source>
        <dbReference type="SAM" id="SignalP"/>
    </source>
</evidence>
<gene>
    <name evidence="9" type="ORF">LC_TR16818_c10_g1_i1_g.58028</name>
</gene>
<dbReference type="EC" id="2.4.1.-" evidence="7"/>
<dbReference type="GO" id="GO:0071555">
    <property type="term" value="P:cell wall organization"/>
    <property type="evidence" value="ECO:0007669"/>
    <property type="project" value="UniProtKB-UniRule"/>
</dbReference>
<keyword evidence="7" id="KW-0812">Transmembrane</keyword>
<dbReference type="GO" id="GO:0042546">
    <property type="term" value="P:cell wall biogenesis"/>
    <property type="evidence" value="ECO:0007669"/>
    <property type="project" value="InterPro"/>
</dbReference>
<dbReference type="Pfam" id="PF03254">
    <property type="entry name" value="XG_FTase"/>
    <property type="match status" value="1"/>
</dbReference>
<feature type="chain" id="PRO_5009621222" description="Fucosyltransferase" evidence="8">
    <location>
        <begin position="30"/>
        <end position="152"/>
    </location>
</feature>
<evidence type="ECO:0000256" key="7">
    <source>
        <dbReference type="RuleBase" id="RU367004"/>
    </source>
</evidence>
<keyword evidence="5" id="KW-0325">Glycoprotein</keyword>
<keyword evidence="7" id="KW-0472">Membrane</keyword>
<dbReference type="AlphaFoldDB" id="A0A1J3EZP3"/>
<keyword evidence="2 7" id="KW-0328">Glycosyltransferase</keyword>
<dbReference type="PANTHER" id="PTHR31889:SF74">
    <property type="entry name" value="GALACTOSIDE 2-ALPHA-L-FUCOSYLTRANSFERASE"/>
    <property type="match status" value="1"/>
</dbReference>
<dbReference type="EMBL" id="GEVK01015753">
    <property type="protein sequence ID" value="JAU37079.1"/>
    <property type="molecule type" value="Transcribed_RNA"/>
</dbReference>
<dbReference type="GO" id="GO:0032580">
    <property type="term" value="C:Golgi cisterna membrane"/>
    <property type="evidence" value="ECO:0007669"/>
    <property type="project" value="UniProtKB-SubCell"/>
</dbReference>
<dbReference type="PANTHER" id="PTHR31889">
    <property type="entry name" value="FUCOSYLTRANSFERASE 2-RELATED"/>
    <property type="match status" value="1"/>
</dbReference>
<feature type="signal peptide" evidence="8">
    <location>
        <begin position="1"/>
        <end position="29"/>
    </location>
</feature>
<keyword evidence="6 7" id="KW-0961">Cell wall biogenesis/degradation</keyword>